<dbReference type="InterPro" id="IPR002772">
    <property type="entry name" value="Glyco_hydro_3_C"/>
</dbReference>
<dbReference type="Gene3D" id="3.40.50.1700">
    <property type="entry name" value="Glycoside hydrolase family 3 C-terminal domain"/>
    <property type="match status" value="1"/>
</dbReference>
<evidence type="ECO:0000313" key="7">
    <source>
        <dbReference type="Proteomes" id="UP000216207"/>
    </source>
</evidence>
<dbReference type="Pfam" id="PF00933">
    <property type="entry name" value="Glyco_hydro_3"/>
    <property type="match status" value="1"/>
</dbReference>
<dbReference type="AlphaFoldDB" id="A0A268NXR2"/>
<keyword evidence="4" id="KW-0326">Glycosidase</keyword>
<dbReference type="SUPFAM" id="SSF51445">
    <property type="entry name" value="(Trans)glycosidases"/>
    <property type="match status" value="1"/>
</dbReference>
<dbReference type="Pfam" id="PF01915">
    <property type="entry name" value="Glyco_hydro_3_C"/>
    <property type="match status" value="1"/>
</dbReference>
<comment type="caution">
    <text evidence="6">The sequence shown here is derived from an EMBL/GenBank/DDBJ whole genome shotgun (WGS) entry which is preliminary data.</text>
</comment>
<evidence type="ECO:0000256" key="4">
    <source>
        <dbReference type="RuleBase" id="RU361161"/>
    </source>
</evidence>
<dbReference type="SMART" id="SM01217">
    <property type="entry name" value="Fn3_like"/>
    <property type="match status" value="1"/>
</dbReference>
<feature type="domain" description="Fibronectin type III-like" evidence="5">
    <location>
        <begin position="588"/>
        <end position="658"/>
    </location>
</feature>
<evidence type="ECO:0000256" key="1">
    <source>
        <dbReference type="ARBA" id="ARBA00005336"/>
    </source>
</evidence>
<dbReference type="Gene3D" id="3.20.20.300">
    <property type="entry name" value="Glycoside hydrolase, family 3, N-terminal domain"/>
    <property type="match status" value="1"/>
</dbReference>
<dbReference type="InterPro" id="IPR017853">
    <property type="entry name" value="GH"/>
</dbReference>
<evidence type="ECO:0000256" key="2">
    <source>
        <dbReference type="ARBA" id="ARBA00022801"/>
    </source>
</evidence>
<evidence type="ECO:0000259" key="5">
    <source>
        <dbReference type="SMART" id="SM01217"/>
    </source>
</evidence>
<name>A0A268NXR2_SHOCL</name>
<organism evidence="6 7">
    <name type="scientific">Shouchella clausii</name>
    <name type="common">Alkalihalobacillus clausii</name>
    <dbReference type="NCBI Taxonomy" id="79880"/>
    <lineage>
        <taxon>Bacteria</taxon>
        <taxon>Bacillati</taxon>
        <taxon>Bacillota</taxon>
        <taxon>Bacilli</taxon>
        <taxon>Bacillales</taxon>
        <taxon>Bacillaceae</taxon>
        <taxon>Shouchella</taxon>
    </lineage>
</organism>
<sequence>MKIDVQSIVKQLSLEEKATLCSGESFWETKGIDRLGIPSITMTDGPHGLRKQEADADHLGLNQSVPATCFPSAAGMASSWNCDLVHEVGEALGEESQAEGVSILLGPGANIKRSPLCGRNFEYFSEDPYLTGEMAAAFINGVQSQGVGTSLKHFAVNNQEHRRMTTNAIVDERTLREIYLTGFEIAVKKAQPWTVMSAYNKMNGTYCSENEYLLTNILKKEWKHEGIVVSDWGAVNKAEESVKAGMELEMPSSFGAGTQRIIAAVQKGMLSERTLDESVERLLNVIFKAASAQVTGVTYDREAHHQFAREVAAESMVLLKNEQQILPLPQNSHIAVIGDMAEHVRYQGGGSSHIHPTKLDSPLQELIKLVGDQGNVTFARGYDVDLDVAENKTLLQDGMEKAEAADIAVLFVGLPDRYESEGYDRDHLHLPLNQVELIESVAAVQPNTVVVLSNGSAIEMPWINKVKGVLEAYLGGQAAGGAIADLLFGVKNPSGKLAETFPVKLKDTPSYLFFPGDGDRVEYREGIFTGYRYYDAKDVTPLFPFGYGLSYTTFEYSKLNVDRKEAADLDIIKVELTVKNTGKQFGKEIVQLYVCDVDSSVSRPEKELKGFEKVALQPGGEKIVTFHLNKRSFAYYDTDLEDWHVETGEFKILIGKSSREIVWEETIHVQSTQEKVPTFHRNTTLGELLQNPKTATILKQLQDKMGTADDVEPSDSISGEMLEAMMKYMPLRALIPFSQGKLNENGLDQLLHQFNEAVNNNKQIGGLSRK</sequence>
<accession>A0A268NXR2</accession>
<dbReference type="InterPro" id="IPR001764">
    <property type="entry name" value="Glyco_hydro_3_N"/>
</dbReference>
<dbReference type="Proteomes" id="UP000216207">
    <property type="component" value="Unassembled WGS sequence"/>
</dbReference>
<dbReference type="RefSeq" id="WP_095326802.1">
    <property type="nucleotide sequence ID" value="NZ_NPCC01000017.1"/>
</dbReference>
<dbReference type="EMBL" id="NPCC01000017">
    <property type="protein sequence ID" value="PAE88297.1"/>
    <property type="molecule type" value="Genomic_DNA"/>
</dbReference>
<dbReference type="FunFam" id="2.60.40.10:FF:000495">
    <property type="entry name" value="Periplasmic beta-glucosidase"/>
    <property type="match status" value="1"/>
</dbReference>
<comment type="similarity">
    <text evidence="1 4">Belongs to the glycosyl hydrolase 3 family.</text>
</comment>
<proteinExistence type="inferred from homology"/>
<dbReference type="Gene3D" id="2.60.40.10">
    <property type="entry name" value="Immunoglobulins"/>
    <property type="match status" value="1"/>
</dbReference>
<evidence type="ECO:0000256" key="3">
    <source>
        <dbReference type="ARBA" id="ARBA00023277"/>
    </source>
</evidence>
<keyword evidence="2 4" id="KW-0378">Hydrolase</keyword>
<keyword evidence="3" id="KW-0119">Carbohydrate metabolism</keyword>
<dbReference type="InterPro" id="IPR013783">
    <property type="entry name" value="Ig-like_fold"/>
</dbReference>
<evidence type="ECO:0000313" key="6">
    <source>
        <dbReference type="EMBL" id="PAE88297.1"/>
    </source>
</evidence>
<dbReference type="PANTHER" id="PTHR42715:SF10">
    <property type="entry name" value="BETA-GLUCOSIDASE"/>
    <property type="match status" value="1"/>
</dbReference>
<dbReference type="GO" id="GO:0008422">
    <property type="term" value="F:beta-glucosidase activity"/>
    <property type="evidence" value="ECO:0007669"/>
    <property type="project" value="UniProtKB-ARBA"/>
</dbReference>
<dbReference type="GO" id="GO:0005975">
    <property type="term" value="P:carbohydrate metabolic process"/>
    <property type="evidence" value="ECO:0007669"/>
    <property type="project" value="InterPro"/>
</dbReference>
<dbReference type="InterPro" id="IPR026891">
    <property type="entry name" value="Fn3-like"/>
</dbReference>
<dbReference type="PROSITE" id="PS00775">
    <property type="entry name" value="GLYCOSYL_HYDROL_F3"/>
    <property type="match status" value="1"/>
</dbReference>
<dbReference type="Pfam" id="PF14310">
    <property type="entry name" value="Fn3-like"/>
    <property type="match status" value="1"/>
</dbReference>
<dbReference type="SUPFAM" id="SSF52279">
    <property type="entry name" value="Beta-D-glucan exohydrolase, C-terminal domain"/>
    <property type="match status" value="1"/>
</dbReference>
<dbReference type="InterPro" id="IPR036962">
    <property type="entry name" value="Glyco_hydro_3_N_sf"/>
</dbReference>
<protein>
    <submittedName>
        <fullName evidence="6">Glycosyl hydrolase</fullName>
    </submittedName>
</protein>
<dbReference type="PRINTS" id="PR00133">
    <property type="entry name" value="GLHYDRLASE3"/>
</dbReference>
<dbReference type="PANTHER" id="PTHR42715">
    <property type="entry name" value="BETA-GLUCOSIDASE"/>
    <property type="match status" value="1"/>
</dbReference>
<dbReference type="InterPro" id="IPR050288">
    <property type="entry name" value="Cellulose_deg_GH3"/>
</dbReference>
<dbReference type="InterPro" id="IPR036881">
    <property type="entry name" value="Glyco_hydro_3_C_sf"/>
</dbReference>
<dbReference type="InterPro" id="IPR019800">
    <property type="entry name" value="Glyco_hydro_3_AS"/>
</dbReference>
<gene>
    <name evidence="6" type="ORF">CHH72_13535</name>
</gene>
<reference evidence="6 7" key="1">
    <citation type="submission" date="2017-07" db="EMBL/GenBank/DDBJ databases">
        <title>Isolation and whole genome analysis of endospore-forming bacteria from heroin.</title>
        <authorList>
            <person name="Kalinowski J."/>
            <person name="Ahrens B."/>
            <person name="Al-Dilaimi A."/>
            <person name="Winkler A."/>
            <person name="Wibberg D."/>
            <person name="Schleenbecker U."/>
            <person name="Ruckert C."/>
            <person name="Wolfel R."/>
            <person name="Grass G."/>
        </authorList>
    </citation>
    <scope>NUCLEOTIDE SEQUENCE [LARGE SCALE GENOMIC DNA]</scope>
    <source>
        <strain evidence="6 7">7539</strain>
    </source>
</reference>